<feature type="domain" description="Radical SAM core" evidence="7">
    <location>
        <begin position="14"/>
        <end position="203"/>
    </location>
</feature>
<evidence type="ECO:0000256" key="3">
    <source>
        <dbReference type="ARBA" id="ARBA00022691"/>
    </source>
</evidence>
<evidence type="ECO:0000256" key="6">
    <source>
        <dbReference type="ARBA" id="ARBA00023014"/>
    </source>
</evidence>
<dbReference type="EMBL" id="DRNB01000301">
    <property type="protein sequence ID" value="HHJ64853.1"/>
    <property type="molecule type" value="Genomic_DNA"/>
</dbReference>
<evidence type="ECO:0000256" key="1">
    <source>
        <dbReference type="ARBA" id="ARBA00001966"/>
    </source>
</evidence>
<protein>
    <submittedName>
        <fullName evidence="8">Radical SAM protein</fullName>
    </submittedName>
</protein>
<dbReference type="GO" id="GO:0051539">
    <property type="term" value="F:4 iron, 4 sulfur cluster binding"/>
    <property type="evidence" value="ECO:0007669"/>
    <property type="project" value="UniProtKB-KW"/>
</dbReference>
<dbReference type="GO" id="GO:0003824">
    <property type="term" value="F:catalytic activity"/>
    <property type="evidence" value="ECO:0007669"/>
    <property type="project" value="InterPro"/>
</dbReference>
<comment type="caution">
    <text evidence="8">The sequence shown here is derived from an EMBL/GenBank/DDBJ whole genome shotgun (WGS) entry which is preliminary data.</text>
</comment>
<dbReference type="Gene3D" id="3.20.20.70">
    <property type="entry name" value="Aldolase class I"/>
    <property type="match status" value="1"/>
</dbReference>
<name>A0A7C5Q3Z9_AQUAO</name>
<evidence type="ECO:0000313" key="8">
    <source>
        <dbReference type="EMBL" id="HHJ64853.1"/>
    </source>
</evidence>
<dbReference type="InterPro" id="IPR012840">
    <property type="entry name" value="NrdG2"/>
</dbReference>
<keyword evidence="6" id="KW-0411">Iron-sulfur</keyword>
<evidence type="ECO:0000256" key="2">
    <source>
        <dbReference type="ARBA" id="ARBA00022485"/>
    </source>
</evidence>
<dbReference type="Pfam" id="PF04055">
    <property type="entry name" value="Radical_SAM"/>
    <property type="match status" value="1"/>
</dbReference>
<organism evidence="8">
    <name type="scientific">Aquifex aeolicus</name>
    <dbReference type="NCBI Taxonomy" id="63363"/>
    <lineage>
        <taxon>Bacteria</taxon>
        <taxon>Pseudomonadati</taxon>
        <taxon>Aquificota</taxon>
        <taxon>Aquificia</taxon>
        <taxon>Aquificales</taxon>
        <taxon>Aquificaceae</taxon>
        <taxon>Aquifex</taxon>
    </lineage>
</organism>
<dbReference type="InterPro" id="IPR007197">
    <property type="entry name" value="rSAM"/>
</dbReference>
<dbReference type="SUPFAM" id="SSF102114">
    <property type="entry name" value="Radical SAM enzymes"/>
    <property type="match status" value="1"/>
</dbReference>
<keyword evidence="2" id="KW-0004">4Fe-4S</keyword>
<dbReference type="InterPro" id="IPR034457">
    <property type="entry name" value="Organic_radical-activating"/>
</dbReference>
<proteinExistence type="predicted"/>
<dbReference type="InterPro" id="IPR058240">
    <property type="entry name" value="rSAM_sf"/>
</dbReference>
<dbReference type="PROSITE" id="PS51918">
    <property type="entry name" value="RADICAL_SAM"/>
    <property type="match status" value="1"/>
</dbReference>
<comment type="cofactor">
    <cofactor evidence="1">
        <name>[4Fe-4S] cluster</name>
        <dbReference type="ChEBI" id="CHEBI:49883"/>
    </cofactor>
</comment>
<keyword evidence="5" id="KW-0408">Iron</keyword>
<dbReference type="AlphaFoldDB" id="A0A7C5Q3Z9"/>
<reference evidence="8" key="1">
    <citation type="journal article" date="2020" name="mSystems">
        <title>Genome- and Community-Level Interaction Insights into Carbon Utilization and Element Cycling Functions of Hydrothermarchaeota in Hydrothermal Sediment.</title>
        <authorList>
            <person name="Zhou Z."/>
            <person name="Liu Y."/>
            <person name="Xu W."/>
            <person name="Pan J."/>
            <person name="Luo Z.H."/>
            <person name="Li M."/>
        </authorList>
    </citation>
    <scope>NUCLEOTIDE SEQUENCE [LARGE SCALE GENOMIC DNA]</scope>
    <source>
        <strain evidence="8">HyVt-501</strain>
    </source>
</reference>
<sequence length="203" mass="22964">MGLSFASFLFSSKDVSGRWSCVVFLKGCNFRCRHCHNWRLVVGDEGEIEEEKILYEISENPFVDTLVLSGGEPTVYRAEELRVFIEKVKEANPSVCVRIDTNGYRPEVVGALKDVVDGFAVDLKAPPSRPELYSYTAGVEVDVDRIIESVRLADGMPLTLFRTPRYTWLSEQDIEDIGNFTARLKSPWTLNEFVEVPSCPFNV</sequence>
<keyword evidence="3" id="KW-0949">S-adenosyl-L-methionine</keyword>
<dbReference type="Proteomes" id="UP000885792">
    <property type="component" value="Unassembled WGS sequence"/>
</dbReference>
<keyword evidence="4" id="KW-0479">Metal-binding</keyword>
<dbReference type="SFLD" id="SFLDG01094">
    <property type="entry name" value="Uncharacterised_Radical_SAM_Su"/>
    <property type="match status" value="1"/>
</dbReference>
<dbReference type="InterPro" id="IPR013785">
    <property type="entry name" value="Aldolase_TIM"/>
</dbReference>
<dbReference type="SFLD" id="SFLDS00029">
    <property type="entry name" value="Radical_SAM"/>
    <property type="match status" value="1"/>
</dbReference>
<accession>A0A7C5Q3Z9</accession>
<gene>
    <name evidence="8" type="ORF">ENJ61_08115</name>
</gene>
<dbReference type="PANTHER" id="PTHR30352">
    <property type="entry name" value="PYRUVATE FORMATE-LYASE-ACTIVATING ENZYME"/>
    <property type="match status" value="1"/>
</dbReference>
<evidence type="ECO:0000259" key="7">
    <source>
        <dbReference type="PROSITE" id="PS51918"/>
    </source>
</evidence>
<dbReference type="PANTHER" id="PTHR30352:SF5">
    <property type="entry name" value="PYRUVATE FORMATE-LYASE 1-ACTIVATING ENZYME"/>
    <property type="match status" value="1"/>
</dbReference>
<dbReference type="CDD" id="cd01335">
    <property type="entry name" value="Radical_SAM"/>
    <property type="match status" value="1"/>
</dbReference>
<evidence type="ECO:0000256" key="4">
    <source>
        <dbReference type="ARBA" id="ARBA00022723"/>
    </source>
</evidence>
<dbReference type="GO" id="GO:0046872">
    <property type="term" value="F:metal ion binding"/>
    <property type="evidence" value="ECO:0007669"/>
    <property type="project" value="UniProtKB-KW"/>
</dbReference>
<evidence type="ECO:0000256" key="5">
    <source>
        <dbReference type="ARBA" id="ARBA00023004"/>
    </source>
</evidence>